<dbReference type="Pfam" id="PF21467">
    <property type="entry name" value="BetaGal_gal-bd"/>
    <property type="match status" value="2"/>
</dbReference>
<comment type="similarity">
    <text evidence="3 12">Belongs to the glycosyl hydrolase 35 family.</text>
</comment>
<dbReference type="FunFam" id="3.20.20.80:FF:000098">
    <property type="entry name" value="Beta-galactosidase"/>
    <property type="match status" value="1"/>
</dbReference>
<dbReference type="FunFam" id="2.60.120.740:FF:000007">
    <property type="entry name" value="Beta-galactosidase"/>
    <property type="match status" value="1"/>
</dbReference>
<dbReference type="GO" id="GO:0009505">
    <property type="term" value="C:plant-type cell wall"/>
    <property type="evidence" value="ECO:0000318"/>
    <property type="project" value="GO_Central"/>
</dbReference>
<dbReference type="Gene3D" id="3.20.20.80">
    <property type="entry name" value="Glycosidases"/>
    <property type="match status" value="1"/>
</dbReference>
<dbReference type="Pfam" id="PF17834">
    <property type="entry name" value="GHD"/>
    <property type="match status" value="1"/>
</dbReference>
<dbReference type="CAZy" id="GH35">
    <property type="family name" value="Glycoside Hydrolase Family 35"/>
</dbReference>
<dbReference type="GO" id="GO:0005773">
    <property type="term" value="C:vacuole"/>
    <property type="evidence" value="ECO:0000318"/>
    <property type="project" value="GO_Central"/>
</dbReference>
<dbReference type="Pfam" id="PF02140">
    <property type="entry name" value="SUEL_Lectin"/>
    <property type="match status" value="1"/>
</dbReference>
<dbReference type="FunFam" id="2.60.120.260:FF:000097">
    <property type="entry name" value="Beta-galactosidase"/>
    <property type="match status" value="1"/>
</dbReference>
<dbReference type="InterPro" id="IPR019801">
    <property type="entry name" value="Glyco_hydro_35_CS"/>
</dbReference>
<dbReference type="PANTHER" id="PTHR23421">
    <property type="entry name" value="BETA-GALACTOSIDASE RELATED"/>
    <property type="match status" value="1"/>
</dbReference>
<dbReference type="InterPro" id="IPR048913">
    <property type="entry name" value="BetaGal_gal-bd"/>
</dbReference>
<dbReference type="Gramene" id="rna9513">
    <property type="protein sequence ID" value="RHN73667.1"/>
    <property type="gene ID" value="gene9513"/>
</dbReference>
<evidence type="ECO:0000256" key="7">
    <source>
        <dbReference type="ARBA" id="ARBA00022729"/>
    </source>
</evidence>
<dbReference type="EnsemblPlants" id="AES65582">
    <property type="protein sequence ID" value="AES65582"/>
    <property type="gene ID" value="MTR_2g042610"/>
</dbReference>
<evidence type="ECO:0000256" key="6">
    <source>
        <dbReference type="ARBA" id="ARBA00022525"/>
    </source>
</evidence>
<dbReference type="InterPro" id="IPR000922">
    <property type="entry name" value="Lectin_gal-bd_dom"/>
</dbReference>
<evidence type="ECO:0000256" key="9">
    <source>
        <dbReference type="ARBA" id="ARBA00023180"/>
    </source>
</evidence>
<dbReference type="Proteomes" id="UP000002051">
    <property type="component" value="Chromosome 2"/>
</dbReference>
<dbReference type="InterPro" id="IPR017853">
    <property type="entry name" value="GH"/>
</dbReference>
<dbReference type="CDD" id="cd22842">
    <property type="entry name" value="Gal_Rha_Lectin_BGal"/>
    <property type="match status" value="1"/>
</dbReference>
<evidence type="ECO:0000256" key="3">
    <source>
        <dbReference type="ARBA" id="ARBA00009809"/>
    </source>
</evidence>
<dbReference type="InterPro" id="IPR041392">
    <property type="entry name" value="GHD"/>
</dbReference>
<protein>
    <recommendedName>
        <fullName evidence="4 11">Beta-galactosidase</fullName>
        <ecNumber evidence="4 11">3.2.1.23</ecNumber>
    </recommendedName>
</protein>
<evidence type="ECO:0000256" key="4">
    <source>
        <dbReference type="ARBA" id="ARBA00012756"/>
    </source>
</evidence>
<evidence type="ECO:0000313" key="19">
    <source>
        <dbReference type="Proteomes" id="UP000265566"/>
    </source>
</evidence>
<dbReference type="GO" id="GO:0048046">
    <property type="term" value="C:apoplast"/>
    <property type="evidence" value="ECO:0007669"/>
    <property type="project" value="UniProtKB-SubCell"/>
</dbReference>
<keyword evidence="5" id="KW-0052">Apoplast</keyword>
<evidence type="ECO:0000259" key="14">
    <source>
        <dbReference type="PROSITE" id="PS50228"/>
    </source>
</evidence>
<dbReference type="GO" id="GO:0030246">
    <property type="term" value="F:carbohydrate binding"/>
    <property type="evidence" value="ECO:0007669"/>
    <property type="project" value="InterPro"/>
</dbReference>
<proteinExistence type="inferred from homology"/>
<dbReference type="EMBL" id="CM001218">
    <property type="protein sequence ID" value="AES65582.1"/>
    <property type="molecule type" value="Genomic_DNA"/>
</dbReference>
<keyword evidence="6" id="KW-0964">Secreted</keyword>
<dbReference type="AlphaFoldDB" id="G7IIN1"/>
<evidence type="ECO:0000256" key="11">
    <source>
        <dbReference type="RuleBase" id="RU000675"/>
    </source>
</evidence>
<keyword evidence="18" id="KW-1185">Reference proteome</keyword>
<evidence type="ECO:0000313" key="15">
    <source>
        <dbReference type="EMBL" id="AES65582.1"/>
    </source>
</evidence>
<dbReference type="PROSITE" id="PS01182">
    <property type="entry name" value="GLYCOSYL_HYDROL_F35"/>
    <property type="match status" value="1"/>
</dbReference>
<dbReference type="SUPFAM" id="SSF49785">
    <property type="entry name" value="Galactose-binding domain-like"/>
    <property type="match status" value="2"/>
</dbReference>
<evidence type="ECO:0000313" key="17">
    <source>
        <dbReference type="EnsemblPlants" id="AES65582"/>
    </source>
</evidence>
<feature type="chain" id="PRO_5014572223" description="Beta-galactosidase" evidence="13">
    <location>
        <begin position="25"/>
        <end position="830"/>
    </location>
</feature>
<keyword evidence="10 11" id="KW-0326">Glycosidase</keyword>
<feature type="signal peptide" evidence="13">
    <location>
        <begin position="1"/>
        <end position="24"/>
    </location>
</feature>
<dbReference type="PROSITE" id="PS50228">
    <property type="entry name" value="SUEL_LECTIN"/>
    <property type="match status" value="1"/>
</dbReference>
<keyword evidence="8 11" id="KW-0378">Hydrolase</keyword>
<reference evidence="19" key="4">
    <citation type="journal article" date="2018" name="Nat. Plants">
        <title>Whole-genome landscape of Medicago truncatula symbiotic genes.</title>
        <authorList>
            <person name="Pecrix Y."/>
            <person name="Staton S.E."/>
            <person name="Sallet E."/>
            <person name="Lelandais-Briere C."/>
            <person name="Moreau S."/>
            <person name="Carrere S."/>
            <person name="Blein T."/>
            <person name="Jardinaud M.F."/>
            <person name="Latrasse D."/>
            <person name="Zouine M."/>
            <person name="Zahm M."/>
            <person name="Kreplak J."/>
            <person name="Mayjonade B."/>
            <person name="Satge C."/>
            <person name="Perez M."/>
            <person name="Cauet S."/>
            <person name="Marande W."/>
            <person name="Chantry-Darmon C."/>
            <person name="Lopez-Roques C."/>
            <person name="Bouchez O."/>
            <person name="Berard A."/>
            <person name="Debelle F."/>
            <person name="Munos S."/>
            <person name="Bendahmane A."/>
            <person name="Berges H."/>
            <person name="Niebel A."/>
            <person name="Buitink J."/>
            <person name="Frugier F."/>
            <person name="Benhamed M."/>
            <person name="Crespi M."/>
            <person name="Gouzy J."/>
            <person name="Gamas P."/>
        </authorList>
    </citation>
    <scope>NUCLEOTIDE SEQUENCE [LARGE SCALE GENOMIC DNA]</scope>
    <source>
        <strain evidence="19">cv. Jemalong A17</strain>
    </source>
</reference>
<dbReference type="GO" id="GO:0009827">
    <property type="term" value="P:plant-type cell wall modification"/>
    <property type="evidence" value="ECO:0000318"/>
    <property type="project" value="GO_Central"/>
</dbReference>
<dbReference type="HOGENOM" id="CLU_007853_4_0_1"/>
<name>G7IIN1_MEDTR</name>
<evidence type="ECO:0000313" key="16">
    <source>
        <dbReference type="EMBL" id="RHN73667.1"/>
    </source>
</evidence>
<dbReference type="eggNOG" id="KOG0496">
    <property type="taxonomic scope" value="Eukaryota"/>
</dbReference>
<dbReference type="GO" id="GO:0019388">
    <property type="term" value="P:galactose catabolic process"/>
    <property type="evidence" value="ECO:0000318"/>
    <property type="project" value="GO_Central"/>
</dbReference>
<dbReference type="InterPro" id="IPR031330">
    <property type="entry name" value="Gly_Hdrlase_35_cat"/>
</dbReference>
<evidence type="ECO:0000256" key="13">
    <source>
        <dbReference type="SAM" id="SignalP"/>
    </source>
</evidence>
<dbReference type="InterPro" id="IPR008979">
    <property type="entry name" value="Galactose-bd-like_sf"/>
</dbReference>
<organism evidence="15 18">
    <name type="scientific">Medicago truncatula</name>
    <name type="common">Barrel medic</name>
    <name type="synonym">Medicago tribuloides</name>
    <dbReference type="NCBI Taxonomy" id="3880"/>
    <lineage>
        <taxon>Eukaryota</taxon>
        <taxon>Viridiplantae</taxon>
        <taxon>Streptophyta</taxon>
        <taxon>Embryophyta</taxon>
        <taxon>Tracheophyta</taxon>
        <taxon>Spermatophyta</taxon>
        <taxon>Magnoliopsida</taxon>
        <taxon>eudicotyledons</taxon>
        <taxon>Gunneridae</taxon>
        <taxon>Pentapetalae</taxon>
        <taxon>rosids</taxon>
        <taxon>fabids</taxon>
        <taxon>Fabales</taxon>
        <taxon>Fabaceae</taxon>
        <taxon>Papilionoideae</taxon>
        <taxon>50 kb inversion clade</taxon>
        <taxon>NPAAA clade</taxon>
        <taxon>Hologalegina</taxon>
        <taxon>IRL clade</taxon>
        <taxon>Trifolieae</taxon>
        <taxon>Medicago</taxon>
    </lineage>
</organism>
<dbReference type="OrthoDB" id="1657402at2759"/>
<evidence type="ECO:0000256" key="8">
    <source>
        <dbReference type="ARBA" id="ARBA00022801"/>
    </source>
</evidence>
<dbReference type="InterPro" id="IPR001944">
    <property type="entry name" value="Glycoside_Hdrlase_35"/>
</dbReference>
<keyword evidence="9" id="KW-0325">Glycoprotein</keyword>
<dbReference type="EMBL" id="PSQE01000002">
    <property type="protein sequence ID" value="RHN73667.1"/>
    <property type="molecule type" value="Genomic_DNA"/>
</dbReference>
<dbReference type="Gene3D" id="2.60.120.260">
    <property type="entry name" value="Galactose-binding domain-like"/>
    <property type="match status" value="2"/>
</dbReference>
<reference evidence="17" key="3">
    <citation type="submission" date="2015-04" db="UniProtKB">
        <authorList>
            <consortium name="EnsemblPlants"/>
        </authorList>
    </citation>
    <scope>IDENTIFICATION</scope>
    <source>
        <strain evidence="17">cv. Jemalong A17</strain>
    </source>
</reference>
<dbReference type="EC" id="3.2.1.23" evidence="4 11"/>
<dbReference type="Gene3D" id="2.60.120.740">
    <property type="match status" value="1"/>
</dbReference>
<dbReference type="PRINTS" id="PR00742">
    <property type="entry name" value="GLHYDRLASE35"/>
</dbReference>
<dbReference type="FunFam" id="2.60.120.260:FF:000142">
    <property type="entry name" value="Beta-galactosidase"/>
    <property type="match status" value="1"/>
</dbReference>
<evidence type="ECO:0000256" key="5">
    <source>
        <dbReference type="ARBA" id="ARBA00022523"/>
    </source>
</evidence>
<dbReference type="Proteomes" id="UP000265566">
    <property type="component" value="Chromosome 2"/>
</dbReference>
<evidence type="ECO:0000256" key="10">
    <source>
        <dbReference type="ARBA" id="ARBA00023295"/>
    </source>
</evidence>
<keyword evidence="7 13" id="KW-0732">Signal</keyword>
<reference evidence="15 18" key="1">
    <citation type="journal article" date="2011" name="Nature">
        <title>The Medicago genome provides insight into the evolution of rhizobial symbioses.</title>
        <authorList>
            <person name="Young N.D."/>
            <person name="Debelle F."/>
            <person name="Oldroyd G.E."/>
            <person name="Geurts R."/>
            <person name="Cannon S.B."/>
            <person name="Udvardi M.K."/>
            <person name="Benedito V.A."/>
            <person name="Mayer K.F."/>
            <person name="Gouzy J."/>
            <person name="Schoof H."/>
            <person name="Van de Peer Y."/>
            <person name="Proost S."/>
            <person name="Cook D.R."/>
            <person name="Meyers B.C."/>
            <person name="Spannagl M."/>
            <person name="Cheung F."/>
            <person name="De Mita S."/>
            <person name="Krishnakumar V."/>
            <person name="Gundlach H."/>
            <person name="Zhou S."/>
            <person name="Mudge J."/>
            <person name="Bharti A.K."/>
            <person name="Murray J.D."/>
            <person name="Naoumkina M.A."/>
            <person name="Rosen B."/>
            <person name="Silverstein K.A."/>
            <person name="Tang H."/>
            <person name="Rombauts S."/>
            <person name="Zhao P.X."/>
            <person name="Zhou P."/>
            <person name="Barbe V."/>
            <person name="Bardou P."/>
            <person name="Bechner M."/>
            <person name="Bellec A."/>
            <person name="Berger A."/>
            <person name="Berges H."/>
            <person name="Bidwell S."/>
            <person name="Bisseling T."/>
            <person name="Choisne N."/>
            <person name="Couloux A."/>
            <person name="Denny R."/>
            <person name="Deshpande S."/>
            <person name="Dai X."/>
            <person name="Doyle J.J."/>
            <person name="Dudez A.M."/>
            <person name="Farmer A.D."/>
            <person name="Fouteau S."/>
            <person name="Franken C."/>
            <person name="Gibelin C."/>
            <person name="Gish J."/>
            <person name="Goldstein S."/>
            <person name="Gonzalez A.J."/>
            <person name="Green P.J."/>
            <person name="Hallab A."/>
            <person name="Hartog M."/>
            <person name="Hua A."/>
            <person name="Humphray S.J."/>
            <person name="Jeong D.H."/>
            <person name="Jing Y."/>
            <person name="Jocker A."/>
            <person name="Kenton S.M."/>
            <person name="Kim D.J."/>
            <person name="Klee K."/>
            <person name="Lai H."/>
            <person name="Lang C."/>
            <person name="Lin S."/>
            <person name="Macmil S.L."/>
            <person name="Magdelenat G."/>
            <person name="Matthews L."/>
            <person name="McCorrison J."/>
            <person name="Monaghan E.L."/>
            <person name="Mun J.H."/>
            <person name="Najar F.Z."/>
            <person name="Nicholson C."/>
            <person name="Noirot C."/>
            <person name="O'Bleness M."/>
            <person name="Paule C.R."/>
            <person name="Poulain J."/>
            <person name="Prion F."/>
            <person name="Qin B."/>
            <person name="Qu C."/>
            <person name="Retzel E.F."/>
            <person name="Riddle C."/>
            <person name="Sallet E."/>
            <person name="Samain S."/>
            <person name="Samson N."/>
            <person name="Sanders I."/>
            <person name="Saurat O."/>
            <person name="Scarpelli C."/>
            <person name="Schiex T."/>
            <person name="Segurens B."/>
            <person name="Severin A.J."/>
            <person name="Sherrier D.J."/>
            <person name="Shi R."/>
            <person name="Sims S."/>
            <person name="Singer S.R."/>
            <person name="Sinharoy S."/>
            <person name="Sterck L."/>
            <person name="Viollet A."/>
            <person name="Wang B.B."/>
            <person name="Wang K."/>
            <person name="Wang M."/>
            <person name="Wang X."/>
            <person name="Warfsmann J."/>
            <person name="Weissenbach J."/>
            <person name="White D.D."/>
            <person name="White J.D."/>
            <person name="Wiley G.B."/>
            <person name="Wincker P."/>
            <person name="Xing Y."/>
            <person name="Yang L."/>
            <person name="Yao Z."/>
            <person name="Ying F."/>
            <person name="Zhai J."/>
            <person name="Zhou L."/>
            <person name="Zuber A."/>
            <person name="Denarie J."/>
            <person name="Dixon R.A."/>
            <person name="May G.D."/>
            <person name="Schwartz D.C."/>
            <person name="Rogers J."/>
            <person name="Quetier F."/>
            <person name="Town C.D."/>
            <person name="Roe B.A."/>
        </authorList>
    </citation>
    <scope>NUCLEOTIDE SEQUENCE [LARGE SCALE GENOMIC DNA]</scope>
    <source>
        <strain evidence="15">A17</strain>
        <strain evidence="17 18">cv. Jemalong A17</strain>
    </source>
</reference>
<feature type="domain" description="SUEL-type lectin" evidence="14">
    <location>
        <begin position="743"/>
        <end position="829"/>
    </location>
</feature>
<dbReference type="STRING" id="3880.G7IIN1"/>
<accession>G7IIN1</accession>
<dbReference type="InterPro" id="IPR043159">
    <property type="entry name" value="Lectin_gal-bd_sf"/>
</dbReference>
<dbReference type="Pfam" id="PF01301">
    <property type="entry name" value="Glyco_hydro_35"/>
    <property type="match status" value="1"/>
</dbReference>
<reference evidence="16" key="5">
    <citation type="journal article" date="2018" name="Nat. Plants">
        <title>Whole-genome landscape of Medicago truncatula symbiotic genes.</title>
        <authorList>
            <person name="Pecrix Y."/>
            <person name="Gamas P."/>
            <person name="Carrere S."/>
        </authorList>
    </citation>
    <scope>NUCLEOTIDE SEQUENCE</scope>
    <source>
        <tissue evidence="16">Leaves</tissue>
    </source>
</reference>
<evidence type="ECO:0000256" key="12">
    <source>
        <dbReference type="RuleBase" id="RU003679"/>
    </source>
</evidence>
<dbReference type="SUPFAM" id="SSF51445">
    <property type="entry name" value="(Trans)glycosidases"/>
    <property type="match status" value="1"/>
</dbReference>
<evidence type="ECO:0000256" key="2">
    <source>
        <dbReference type="ARBA" id="ARBA00004271"/>
    </source>
</evidence>
<dbReference type="GO" id="GO:0004565">
    <property type="term" value="F:beta-galactosidase activity"/>
    <property type="evidence" value="ECO:0000318"/>
    <property type="project" value="GO_Central"/>
</dbReference>
<dbReference type="PaxDb" id="3880-AES65582"/>
<comment type="subcellular location">
    <subcellularLocation>
        <location evidence="2">Secreted</location>
        <location evidence="2">Extracellular space</location>
        <location evidence="2">Apoplast</location>
    </subcellularLocation>
</comment>
<reference evidence="15 18" key="2">
    <citation type="journal article" date="2014" name="BMC Genomics">
        <title>An improved genome release (version Mt4.0) for the model legume Medicago truncatula.</title>
        <authorList>
            <person name="Tang H."/>
            <person name="Krishnakumar V."/>
            <person name="Bidwell S."/>
            <person name="Rosen B."/>
            <person name="Chan A."/>
            <person name="Zhou S."/>
            <person name="Gentzbittel L."/>
            <person name="Childs K.L."/>
            <person name="Yandell M."/>
            <person name="Gundlach H."/>
            <person name="Mayer K.F."/>
            <person name="Schwartz D.C."/>
            <person name="Town C.D."/>
        </authorList>
    </citation>
    <scope>GENOME REANNOTATION</scope>
    <source>
        <strain evidence="17 18">cv. Jemalong A17</strain>
    </source>
</reference>
<sequence>MASKCFVFPFFLCYIFLALYGTYAVEVSHDGRAIKIDGKRRVLISGSIHYPRSTPQMWPDLIKKAKEGGLDAIETYVFWNAHEPIRREYDFSGNNDLIRFLKTIQDEGLFAVLRIGPYVCAEWNYGGIPVWVYNLPGVEIRTANKVFMNEMQNFTTLIVDMVRKEKLFASQGGPIILSQIENEYGNVMSAYGDEGKAYINWCANMADSFNIGVPWIMCQQPDAPQPMINTCNGWYCHDFEPNNPNSPKMWTENWVGWFKNWGGKDPHRTAEDIAYSVARFFETGGTFQNYYMYHGGTNFGRTAGGPYITTSYDYDAPLDEYGNIAQPKWGHLKELHLVLKSMENSLTNGNVSKIDLGSYVKATVYATNDSSSCFLTNTNTTTDATVTFKGNTYNVPAWSVSILPDCQTEEYNTAKVNVQTSIMVKRENKAEDEPEALKWVWRAENVHNSLIGKSSVSKNTIVDQKIAANDSSDYLWYMTRLDINQKDPVWTNNTILRINGTGHVIHAFVNGEHIGSHWATYGIHNDQFETNIKLKHGRNDISLLSVTVGLQNYGKEYDKWQDGLVSPIELIGTKGDETIIKDLSSHKWTYKVGLHGWENKFFSQDTFFASSSKWESNELPINKMLTWYKTTFKAPLESDPIVVDLQGMGKGYAWVNGHSLGRYWPSYNADEDGCSDDPCDYRGEYNDTKCVSNCGKPSQRWYHVPRDFIEDGVNTLVLFEEIGGNPSQINFQTVIVGSACANAYENKTLELSCHGRSISDIKFASFGNPQGTCGAFTKGSCESNNEALSLVQKACVGKESCSIDVSEKTFGATNCGNMVKRLAVEAVCAI</sequence>
<comment type="catalytic activity">
    <reaction evidence="1 11">
        <text>Hydrolysis of terminal non-reducing beta-D-galactose residues in beta-D-galactosides.</text>
        <dbReference type="EC" id="3.2.1.23"/>
    </reaction>
</comment>
<evidence type="ECO:0000256" key="1">
    <source>
        <dbReference type="ARBA" id="ARBA00001412"/>
    </source>
</evidence>
<dbReference type="OMA" id="TYNTAKI"/>
<evidence type="ECO:0000313" key="18">
    <source>
        <dbReference type="Proteomes" id="UP000002051"/>
    </source>
</evidence>
<gene>
    <name evidence="17" type="primary">11442869</name>
    <name evidence="15" type="ordered locus">MTR_2g042610</name>
    <name evidence="16" type="ORF">MtrunA17_Chr2g0301001</name>
</gene>
<dbReference type="FunFam" id="2.60.120.260:FF:000212">
    <property type="entry name" value="Beta-galactosidase"/>
    <property type="match status" value="1"/>
</dbReference>